<sequence>MTSATQPRILITGGCGRIGLLLARHLVERSNEVTPPLLTLLDHRPPPAKLALAFVKADIAHYDAIRNHFEGQEIIVHLAADPRPNAPWESLLPNNIIGTYNVLQAAQEAGCRRVILASSLYAVLGYEPGIVVHTDMPPRPANLYGITKVWAEALGYRYAQQGLSVLCVRIGWLKEPSKLAPDDANLDLIITPRDLTHLLTCCIAAPDSLRYGIFHGLSANQVRRFDISEAQDLLGYQPQDDAFALAQRNYRILLRQWAGRIKRRIFKMRVRR</sequence>
<name>A0A2H3KH51_9CHLR</name>
<evidence type="ECO:0000313" key="2">
    <source>
        <dbReference type="EMBL" id="PDV97073.1"/>
    </source>
</evidence>
<evidence type="ECO:0000259" key="1">
    <source>
        <dbReference type="Pfam" id="PF01370"/>
    </source>
</evidence>
<organism evidence="2 3">
    <name type="scientific">Candidatus Chloroploca asiatica</name>
    <dbReference type="NCBI Taxonomy" id="1506545"/>
    <lineage>
        <taxon>Bacteria</taxon>
        <taxon>Bacillati</taxon>
        <taxon>Chloroflexota</taxon>
        <taxon>Chloroflexia</taxon>
        <taxon>Chloroflexales</taxon>
        <taxon>Chloroflexineae</taxon>
        <taxon>Oscillochloridaceae</taxon>
        <taxon>Candidatus Chloroploca</taxon>
    </lineage>
</organism>
<dbReference type="RefSeq" id="WP_172451200.1">
    <property type="nucleotide sequence ID" value="NZ_LYXE01000167.1"/>
</dbReference>
<dbReference type="PANTHER" id="PTHR43245:SF55">
    <property type="entry name" value="NAD(P)-BINDING DOMAIN-CONTAINING PROTEIN"/>
    <property type="match status" value="1"/>
</dbReference>
<dbReference type="SUPFAM" id="SSF51735">
    <property type="entry name" value="NAD(P)-binding Rossmann-fold domains"/>
    <property type="match status" value="1"/>
</dbReference>
<dbReference type="InterPro" id="IPR050177">
    <property type="entry name" value="Lipid_A_modif_metabolic_enz"/>
</dbReference>
<dbReference type="InterPro" id="IPR001509">
    <property type="entry name" value="Epimerase_deHydtase"/>
</dbReference>
<keyword evidence="3" id="KW-1185">Reference proteome</keyword>
<proteinExistence type="predicted"/>
<comment type="caution">
    <text evidence="2">The sequence shown here is derived from an EMBL/GenBank/DDBJ whole genome shotgun (WGS) entry which is preliminary data.</text>
</comment>
<gene>
    <name evidence="2" type="ORF">A9Q02_19545</name>
</gene>
<dbReference type="EMBL" id="LYXE01000167">
    <property type="protein sequence ID" value="PDV97073.1"/>
    <property type="molecule type" value="Genomic_DNA"/>
</dbReference>
<accession>A0A2H3KH51</accession>
<dbReference type="InterPro" id="IPR036291">
    <property type="entry name" value="NAD(P)-bd_dom_sf"/>
</dbReference>
<dbReference type="Pfam" id="PF01370">
    <property type="entry name" value="Epimerase"/>
    <property type="match status" value="1"/>
</dbReference>
<feature type="domain" description="NAD-dependent epimerase/dehydratase" evidence="1">
    <location>
        <begin position="9"/>
        <end position="170"/>
    </location>
</feature>
<protein>
    <recommendedName>
        <fullName evidence="1">NAD-dependent epimerase/dehydratase domain-containing protein</fullName>
    </recommendedName>
</protein>
<reference evidence="2 3" key="1">
    <citation type="submission" date="2016-05" db="EMBL/GenBank/DDBJ databases">
        <authorList>
            <person name="Lavstsen T."/>
            <person name="Jespersen J.S."/>
        </authorList>
    </citation>
    <scope>NUCLEOTIDE SEQUENCE [LARGE SCALE GENOMIC DNA]</scope>
    <source>
        <strain evidence="2 3">B7-9</strain>
    </source>
</reference>
<dbReference type="AlphaFoldDB" id="A0A2H3KH51"/>
<dbReference type="PANTHER" id="PTHR43245">
    <property type="entry name" value="BIFUNCTIONAL POLYMYXIN RESISTANCE PROTEIN ARNA"/>
    <property type="match status" value="1"/>
</dbReference>
<evidence type="ECO:0000313" key="3">
    <source>
        <dbReference type="Proteomes" id="UP000220922"/>
    </source>
</evidence>
<dbReference type="Proteomes" id="UP000220922">
    <property type="component" value="Unassembled WGS sequence"/>
</dbReference>
<dbReference type="Gene3D" id="3.40.50.720">
    <property type="entry name" value="NAD(P)-binding Rossmann-like Domain"/>
    <property type="match status" value="1"/>
</dbReference>